<protein>
    <recommendedName>
        <fullName evidence="1">Rab-GAP TBC domain-containing protein</fullName>
    </recommendedName>
</protein>
<dbReference type="OMA" id="FIMEEII"/>
<dbReference type="PANTHER" id="PTHR47219:SF9">
    <property type="entry name" value="GTPASE ACTIVATING PROTEIN AND CENTROSOME-ASSOCIATED, ISOFORM B"/>
    <property type="match status" value="1"/>
</dbReference>
<proteinExistence type="predicted"/>
<dbReference type="GO" id="GO:0005096">
    <property type="term" value="F:GTPase activator activity"/>
    <property type="evidence" value="ECO:0007669"/>
    <property type="project" value="TreeGrafter"/>
</dbReference>
<accession>A0A8S1TZ63</accession>
<dbReference type="InterPro" id="IPR000195">
    <property type="entry name" value="Rab-GAP-TBC_dom"/>
</dbReference>
<evidence type="ECO:0000313" key="3">
    <source>
        <dbReference type="Proteomes" id="UP000683925"/>
    </source>
</evidence>
<evidence type="ECO:0000259" key="1">
    <source>
        <dbReference type="PROSITE" id="PS50086"/>
    </source>
</evidence>
<name>A0A8S1TZ63_PAROT</name>
<keyword evidence="3" id="KW-1185">Reference proteome</keyword>
<dbReference type="PANTHER" id="PTHR47219">
    <property type="entry name" value="RAB GTPASE-ACTIVATING PROTEIN 1-LIKE"/>
    <property type="match status" value="1"/>
</dbReference>
<dbReference type="OrthoDB" id="294251at2759"/>
<comment type="caution">
    <text evidence="2">The sequence shown here is derived from an EMBL/GenBank/DDBJ whole genome shotgun (WGS) entry which is preliminary data.</text>
</comment>
<organism evidence="2 3">
    <name type="scientific">Paramecium octaurelia</name>
    <dbReference type="NCBI Taxonomy" id="43137"/>
    <lineage>
        <taxon>Eukaryota</taxon>
        <taxon>Sar</taxon>
        <taxon>Alveolata</taxon>
        <taxon>Ciliophora</taxon>
        <taxon>Intramacronucleata</taxon>
        <taxon>Oligohymenophorea</taxon>
        <taxon>Peniculida</taxon>
        <taxon>Parameciidae</taxon>
        <taxon>Paramecium</taxon>
    </lineage>
</organism>
<dbReference type="InterPro" id="IPR050302">
    <property type="entry name" value="Rab_GAP_TBC_domain"/>
</dbReference>
<dbReference type="FunFam" id="1.10.472.80:FF:000078">
    <property type="entry name" value="Uncharacterized protein"/>
    <property type="match status" value="1"/>
</dbReference>
<dbReference type="Pfam" id="PF00566">
    <property type="entry name" value="RabGAP-TBC"/>
    <property type="match status" value="1"/>
</dbReference>
<reference evidence="2" key="1">
    <citation type="submission" date="2021-01" db="EMBL/GenBank/DDBJ databases">
        <authorList>
            <consortium name="Genoscope - CEA"/>
            <person name="William W."/>
        </authorList>
    </citation>
    <scope>NUCLEOTIDE SEQUENCE</scope>
</reference>
<sequence>MGQLSCAQIEKQDNNLYRMTLDFNKQENKNSFDRGNSFSQKYEIGKYLQVGKNPKLDEMWAEKLNSFKVYDEPTRTSSNYRNSLSKPDNIQQFFQDCHLITQDYEYYMFRFFIQEKQEFKYYGLRGLPQKYRWAYWKVITFQKGIMHKKMDKQISEANYCIKKDINRTLISDVFKEEAVVDKLDYVLSNLAYLYPKVGYCQGMNYIAALFLMVSGVQEQETVSVFAELLDSSFYMFNLLFQDDLPLLFIMEEIIMKLMQVRLPKVYDHFVQCDISPSIWISKILLSGFVYLFDLLDCVLFWDYIFIKGSVLGYTDLIMAMVTIHQDALLTKNEADLSSFFNFQEQKVRCAEDIIKQALLKPIEEKEIRKIMRKTDKKLDLVELFKFFGKEGFEKLYQKFSNGITK</sequence>
<dbReference type="GO" id="GO:0031267">
    <property type="term" value="F:small GTPase binding"/>
    <property type="evidence" value="ECO:0007669"/>
    <property type="project" value="TreeGrafter"/>
</dbReference>
<dbReference type="PROSITE" id="PS50086">
    <property type="entry name" value="TBC_RABGAP"/>
    <property type="match status" value="1"/>
</dbReference>
<dbReference type="AlphaFoldDB" id="A0A8S1TZ63"/>
<gene>
    <name evidence="2" type="ORF">POCTA_138.1.T0330085</name>
</gene>
<dbReference type="Proteomes" id="UP000683925">
    <property type="component" value="Unassembled WGS sequence"/>
</dbReference>
<dbReference type="EMBL" id="CAJJDP010000033">
    <property type="protein sequence ID" value="CAD8157003.1"/>
    <property type="molecule type" value="Genomic_DNA"/>
</dbReference>
<feature type="domain" description="Rab-GAP TBC" evidence="1">
    <location>
        <begin position="126"/>
        <end position="308"/>
    </location>
</feature>
<dbReference type="SMART" id="SM00164">
    <property type="entry name" value="TBC"/>
    <property type="match status" value="1"/>
</dbReference>
<evidence type="ECO:0000313" key="2">
    <source>
        <dbReference type="EMBL" id="CAD8157003.1"/>
    </source>
</evidence>